<dbReference type="SUPFAM" id="SSF53098">
    <property type="entry name" value="Ribonuclease H-like"/>
    <property type="match status" value="1"/>
</dbReference>
<proteinExistence type="predicted"/>
<feature type="domain" description="Chromo" evidence="3">
    <location>
        <begin position="769"/>
        <end position="831"/>
    </location>
</feature>
<evidence type="ECO:0000259" key="5">
    <source>
        <dbReference type="PROSITE" id="PS50994"/>
    </source>
</evidence>
<protein>
    <recommendedName>
        <fullName evidence="8">Integrase catalytic domain-containing protein</fullName>
    </recommendedName>
</protein>
<dbReference type="InterPro" id="IPR050951">
    <property type="entry name" value="Retrovirus_Pol_polyprotein"/>
</dbReference>
<sequence>MYTPTRVPMGATDSVAYCQAVVEEIFGDLLGQGILCWLDDILGYAADEEGLMVLLDQVLERCERYGLKLHAKKCVFYATEVKWCGKMISAKGVRHCPERVQGLAEMQSLRTAGDLQQFLCAVNWMRQSIPEYNKLTLRLYATLERAMQAAGSRKKAKLAKFLLADAGWSKEDDNDLAAVKAVLLNMVPLAHPSPDAEVCLYTDASQDSWGAVVTQLSPEEIQLPLDQQHHRPLAFLSGRFAGASSRWATIEKEAFAIVESTRRLEYLLLRPVADKLQRWSISLMSFRYVIEHVPGEQNVWGDLLSRWGAGSTASSEQAAVRVTRLAVIERVSPLEDPEFVWPTENEIRTLQELARSADPNDEHDATAYDADRRLVVRADGQVWIPSTAVEMQQRLCVVAHAGASGHRGAQTTTTALSNLFYWRTMAADVSAFVAGCLHCMVTANGRVPRPYGETLVATKPNEVLHFDFLTMIEGERGLKYVLVLKDGMSGFVELVACVSATSDQAYQSLLDWFKRFGVVHQWISDQGAHFKNQVMEKLSVALGANHHFTTAYTPWANGTVEVVNREVLKSVKALLSERRLQVQDWPRVLPVVQAALNTMPADRLGGVTPLTAFTALPGGSQLRGILHPRDPLVSTVTWVEDETIQHLASVRAALDGMHREMTSASEKRRRAAQDRHAKKRGVTLPRFSEGDFVLAATATGRSGNKLALLWRDPKRIVKAVNDYTFEVQDLMAPFDIELRHASRLQLYRDAARGHAEELVEQAIHGQGGHLIEGLKACRLSPETHRWEVQVKWFGLDDIEQSWEPAETIRSDVPVHFQQFVEERPTDPSRVKMAAALLTPGHGQNASAAPRIPRTRRRPRSSTASS</sequence>
<dbReference type="PROSITE" id="PS50013">
    <property type="entry name" value="CHROMO_2"/>
    <property type="match status" value="1"/>
</dbReference>
<dbReference type="EMBL" id="QXGD01003305">
    <property type="protein sequence ID" value="KAE9178811.1"/>
    <property type="molecule type" value="Genomic_DNA"/>
</dbReference>
<dbReference type="PANTHER" id="PTHR37984:SF5">
    <property type="entry name" value="PROTEIN NYNRIN-LIKE"/>
    <property type="match status" value="1"/>
</dbReference>
<dbReference type="PROSITE" id="PS50994">
    <property type="entry name" value="INTEGRASE"/>
    <property type="match status" value="1"/>
</dbReference>
<dbReference type="SUPFAM" id="SSF54160">
    <property type="entry name" value="Chromo domain-like"/>
    <property type="match status" value="1"/>
</dbReference>
<keyword evidence="1" id="KW-0511">Multifunctional enzyme</keyword>
<dbReference type="InterPro" id="IPR041577">
    <property type="entry name" value="RT_RNaseH_2"/>
</dbReference>
<name>A0A6A3W606_9STRA</name>
<dbReference type="Pfam" id="PF17921">
    <property type="entry name" value="Integrase_H2C2"/>
    <property type="match status" value="1"/>
</dbReference>
<dbReference type="InterPro" id="IPR016197">
    <property type="entry name" value="Chromo-like_dom_sf"/>
</dbReference>
<feature type="region of interest" description="Disordered" evidence="2">
    <location>
        <begin position="838"/>
        <end position="865"/>
    </location>
</feature>
<evidence type="ECO:0000256" key="1">
    <source>
        <dbReference type="ARBA" id="ARBA00023268"/>
    </source>
</evidence>
<gene>
    <name evidence="6" type="ORF">PF002_g27980</name>
</gene>
<evidence type="ECO:0000256" key="2">
    <source>
        <dbReference type="SAM" id="MobiDB-lite"/>
    </source>
</evidence>
<dbReference type="Gene3D" id="1.10.340.70">
    <property type="match status" value="1"/>
</dbReference>
<dbReference type="GO" id="GO:0003676">
    <property type="term" value="F:nucleic acid binding"/>
    <property type="evidence" value="ECO:0007669"/>
    <property type="project" value="InterPro"/>
</dbReference>
<dbReference type="InterPro" id="IPR001584">
    <property type="entry name" value="Integrase_cat-core"/>
</dbReference>
<dbReference type="Gene3D" id="2.40.50.40">
    <property type="match status" value="1"/>
</dbReference>
<dbReference type="InterPro" id="IPR043502">
    <property type="entry name" value="DNA/RNA_pol_sf"/>
</dbReference>
<dbReference type="Pfam" id="PF00665">
    <property type="entry name" value="rve"/>
    <property type="match status" value="1"/>
</dbReference>
<dbReference type="Gene3D" id="3.30.420.10">
    <property type="entry name" value="Ribonuclease H-like superfamily/Ribonuclease H"/>
    <property type="match status" value="1"/>
</dbReference>
<dbReference type="Proteomes" id="UP000440367">
    <property type="component" value="Unassembled WGS sequence"/>
</dbReference>
<dbReference type="InterPro" id="IPR000477">
    <property type="entry name" value="RT_dom"/>
</dbReference>
<dbReference type="InterPro" id="IPR012337">
    <property type="entry name" value="RNaseH-like_sf"/>
</dbReference>
<dbReference type="PROSITE" id="PS50878">
    <property type="entry name" value="RT_POL"/>
    <property type="match status" value="1"/>
</dbReference>
<comment type="caution">
    <text evidence="6">The sequence shown here is derived from an EMBL/GenBank/DDBJ whole genome shotgun (WGS) entry which is preliminary data.</text>
</comment>
<feature type="domain" description="Integrase catalytic" evidence="5">
    <location>
        <begin position="456"/>
        <end position="617"/>
    </location>
</feature>
<organism evidence="6 7">
    <name type="scientific">Phytophthora fragariae</name>
    <dbReference type="NCBI Taxonomy" id="53985"/>
    <lineage>
        <taxon>Eukaryota</taxon>
        <taxon>Sar</taxon>
        <taxon>Stramenopiles</taxon>
        <taxon>Oomycota</taxon>
        <taxon>Peronosporomycetes</taxon>
        <taxon>Peronosporales</taxon>
        <taxon>Peronosporaceae</taxon>
        <taxon>Phytophthora</taxon>
    </lineage>
</organism>
<dbReference type="InterPro" id="IPR041588">
    <property type="entry name" value="Integrase_H2C2"/>
</dbReference>
<dbReference type="Pfam" id="PF00078">
    <property type="entry name" value="RVT_1"/>
    <property type="match status" value="1"/>
</dbReference>
<reference evidence="6 7" key="1">
    <citation type="submission" date="2018-08" db="EMBL/GenBank/DDBJ databases">
        <title>Genomic investigation of the strawberry pathogen Phytophthora fragariae indicates pathogenicity is determined by transcriptional variation in three key races.</title>
        <authorList>
            <person name="Adams T.M."/>
            <person name="Armitage A.D."/>
            <person name="Sobczyk M.K."/>
            <person name="Bates H.J."/>
            <person name="Dunwell J.M."/>
            <person name="Nellist C.F."/>
            <person name="Harrison R.J."/>
        </authorList>
    </citation>
    <scope>NUCLEOTIDE SEQUENCE [LARGE SCALE GENOMIC DNA]</scope>
    <source>
        <strain evidence="6 7">BC-1</strain>
    </source>
</reference>
<dbReference type="Gene3D" id="3.30.70.270">
    <property type="match status" value="2"/>
</dbReference>
<dbReference type="Pfam" id="PF17919">
    <property type="entry name" value="RT_RNaseH_2"/>
    <property type="match status" value="1"/>
</dbReference>
<evidence type="ECO:0000259" key="4">
    <source>
        <dbReference type="PROSITE" id="PS50878"/>
    </source>
</evidence>
<evidence type="ECO:0000259" key="3">
    <source>
        <dbReference type="PROSITE" id="PS50013"/>
    </source>
</evidence>
<feature type="domain" description="Reverse transcriptase" evidence="4">
    <location>
        <begin position="1"/>
        <end position="88"/>
    </location>
</feature>
<dbReference type="AlphaFoldDB" id="A0A6A3W606"/>
<dbReference type="InterPro" id="IPR043128">
    <property type="entry name" value="Rev_trsase/Diguanyl_cyclase"/>
</dbReference>
<evidence type="ECO:0000313" key="7">
    <source>
        <dbReference type="Proteomes" id="UP000440367"/>
    </source>
</evidence>
<dbReference type="GO" id="GO:0015074">
    <property type="term" value="P:DNA integration"/>
    <property type="evidence" value="ECO:0007669"/>
    <property type="project" value="InterPro"/>
</dbReference>
<dbReference type="InterPro" id="IPR036397">
    <property type="entry name" value="RNaseH_sf"/>
</dbReference>
<evidence type="ECO:0000313" key="6">
    <source>
        <dbReference type="EMBL" id="KAE9178811.1"/>
    </source>
</evidence>
<dbReference type="InterPro" id="IPR000953">
    <property type="entry name" value="Chromo/chromo_shadow_dom"/>
</dbReference>
<evidence type="ECO:0008006" key="8">
    <source>
        <dbReference type="Google" id="ProtNLM"/>
    </source>
</evidence>
<dbReference type="PANTHER" id="PTHR37984">
    <property type="entry name" value="PROTEIN CBG26694"/>
    <property type="match status" value="1"/>
</dbReference>
<dbReference type="SUPFAM" id="SSF56672">
    <property type="entry name" value="DNA/RNA polymerases"/>
    <property type="match status" value="1"/>
</dbReference>
<dbReference type="GO" id="GO:0003824">
    <property type="term" value="F:catalytic activity"/>
    <property type="evidence" value="ECO:0007669"/>
    <property type="project" value="UniProtKB-KW"/>
</dbReference>
<accession>A0A6A3W606</accession>